<evidence type="ECO:0000256" key="1">
    <source>
        <dbReference type="PROSITE-ProRule" id="PRU00169"/>
    </source>
</evidence>
<dbReference type="GO" id="GO:0005524">
    <property type="term" value="F:ATP binding"/>
    <property type="evidence" value="ECO:0007669"/>
    <property type="project" value="TreeGrafter"/>
</dbReference>
<dbReference type="SUPFAM" id="SSF52540">
    <property type="entry name" value="P-loop containing nucleoside triphosphate hydrolases"/>
    <property type="match status" value="1"/>
</dbReference>
<dbReference type="Gene3D" id="3.40.50.300">
    <property type="entry name" value="P-loop containing nucleotide triphosphate hydrolases"/>
    <property type="match status" value="1"/>
</dbReference>
<name>H5S9B6_9CHLR</name>
<dbReference type="InterPro" id="IPR001789">
    <property type="entry name" value="Sig_transdc_resp-reg_receiver"/>
</dbReference>
<dbReference type="InterPro" id="IPR011006">
    <property type="entry name" value="CheY-like_superfamily"/>
</dbReference>
<feature type="domain" description="Response regulatory" evidence="2">
    <location>
        <begin position="8"/>
        <end position="124"/>
    </location>
</feature>
<dbReference type="EMBL" id="AP011638">
    <property type="protein sequence ID" value="BAL52752.1"/>
    <property type="molecule type" value="Genomic_DNA"/>
</dbReference>
<gene>
    <name evidence="3" type="ORF">HGMM_F03B08C30</name>
</gene>
<dbReference type="InterPro" id="IPR025669">
    <property type="entry name" value="AAA_dom"/>
</dbReference>
<evidence type="ECO:0000259" key="2">
    <source>
        <dbReference type="PROSITE" id="PS50110"/>
    </source>
</evidence>
<dbReference type="InterPro" id="IPR050625">
    <property type="entry name" value="ParA/MinD_ATPase"/>
</dbReference>
<dbReference type="SUPFAM" id="SSF52172">
    <property type="entry name" value="CheY-like"/>
    <property type="match status" value="1"/>
</dbReference>
<feature type="modified residue" description="4-aspartylphosphate" evidence="1">
    <location>
        <position position="59"/>
    </location>
</feature>
<proteinExistence type="predicted"/>
<dbReference type="CDD" id="cd17536">
    <property type="entry name" value="REC_YesN-like"/>
    <property type="match status" value="1"/>
</dbReference>
<dbReference type="GO" id="GO:0005829">
    <property type="term" value="C:cytosol"/>
    <property type="evidence" value="ECO:0007669"/>
    <property type="project" value="TreeGrafter"/>
</dbReference>
<dbReference type="GO" id="GO:0016887">
    <property type="term" value="F:ATP hydrolysis activity"/>
    <property type="evidence" value="ECO:0007669"/>
    <property type="project" value="TreeGrafter"/>
</dbReference>
<sequence>MSMSEKIRTVIVDDVAETRESIRKALQFDPGIEVVGVARSAREGIDLVKRLDADVIIMDINMPDMDGITATRIIREQQPHIQVVILSVQGDASYMRRAMLAGARDYLVKPPPLDELLNAVKQAGNLARQERAKSAQLPPTSFVPGAVPVPAIASMALGKVVSVCSPKGGVGRTTVAVNLAVTLQNQDTRVVIVDGSLQFGDVAMFFNEQGKNSVLDLTPRVETLDQEVVESVAIRHAASGVSIISAPFRPEDAERVVPAQFSQLLKYLRRLYAYVIVDTPSYLTDVTLAVLDESDVIILLTTQDIPSLKNARLFLDLLRTLNIDLKKVVFALNRYDKRIAITPERISENLKQQVRAVIPLDERTVVPAVNRGVPFVLEARSQPAARGILELGEAVRSCLRELEAEQK</sequence>
<keyword evidence="1" id="KW-0597">Phosphoprotein</keyword>
<protein>
    <submittedName>
        <fullName evidence="3">Response regulator receiver protein</fullName>
    </submittedName>
</protein>
<dbReference type="GO" id="GO:0009898">
    <property type="term" value="C:cytoplasmic side of plasma membrane"/>
    <property type="evidence" value="ECO:0007669"/>
    <property type="project" value="TreeGrafter"/>
</dbReference>
<dbReference type="Pfam" id="PF00072">
    <property type="entry name" value="Response_reg"/>
    <property type="match status" value="1"/>
</dbReference>
<reference evidence="3" key="2">
    <citation type="journal article" date="2012" name="PLoS ONE">
        <title>A Deeply Branching Thermophilic Bacterium with an Ancient Acetyl-CoA Pathway Dominates a Subsurface Ecosystem.</title>
        <authorList>
            <person name="Takami H."/>
            <person name="Noguchi H."/>
            <person name="Takaki Y."/>
            <person name="Uchiyama I."/>
            <person name="Toyoda A."/>
            <person name="Nishi S."/>
            <person name="Chee G.-J."/>
            <person name="Arai W."/>
            <person name="Nunoura T."/>
            <person name="Itoh T."/>
            <person name="Hattori M."/>
            <person name="Takai K."/>
        </authorList>
    </citation>
    <scope>NUCLEOTIDE SEQUENCE</scope>
</reference>
<dbReference type="PANTHER" id="PTHR43384:SF13">
    <property type="entry name" value="SLR0110 PROTEIN"/>
    <property type="match status" value="1"/>
</dbReference>
<organism evidence="3">
    <name type="scientific">uncultured Chloroflexota bacterium</name>
    <dbReference type="NCBI Taxonomy" id="166587"/>
    <lineage>
        <taxon>Bacteria</taxon>
        <taxon>Bacillati</taxon>
        <taxon>Chloroflexota</taxon>
        <taxon>environmental samples</taxon>
    </lineage>
</organism>
<dbReference type="InterPro" id="IPR027417">
    <property type="entry name" value="P-loop_NTPase"/>
</dbReference>
<dbReference type="PROSITE" id="PS50110">
    <property type="entry name" value="RESPONSE_REGULATORY"/>
    <property type="match status" value="1"/>
</dbReference>
<dbReference type="GO" id="GO:0051782">
    <property type="term" value="P:negative regulation of cell division"/>
    <property type="evidence" value="ECO:0007669"/>
    <property type="project" value="TreeGrafter"/>
</dbReference>
<dbReference type="AlphaFoldDB" id="H5S9B6"/>
<dbReference type="PANTHER" id="PTHR43384">
    <property type="entry name" value="SEPTUM SITE-DETERMINING PROTEIN MIND HOMOLOG, CHLOROPLASTIC-RELATED"/>
    <property type="match status" value="1"/>
</dbReference>
<reference evidence="3" key="1">
    <citation type="journal article" date="2005" name="Environ. Microbiol.">
        <title>Genetic and functional properties of uncultivated thermophilic crenarchaeotes from a subsurface gold mine as revealed by analysis of genome fragments.</title>
        <authorList>
            <person name="Nunoura T."/>
            <person name="Hirayama H."/>
            <person name="Takami H."/>
            <person name="Oida H."/>
            <person name="Nishi S."/>
            <person name="Shimamura S."/>
            <person name="Suzuki Y."/>
            <person name="Inagaki F."/>
            <person name="Takai K."/>
            <person name="Nealson K.H."/>
            <person name="Horikoshi K."/>
        </authorList>
    </citation>
    <scope>NUCLEOTIDE SEQUENCE</scope>
</reference>
<accession>H5S9B6</accession>
<dbReference type="Gene3D" id="3.40.50.2300">
    <property type="match status" value="1"/>
</dbReference>
<dbReference type="SMART" id="SM00448">
    <property type="entry name" value="REC"/>
    <property type="match status" value="1"/>
</dbReference>
<evidence type="ECO:0000313" key="3">
    <source>
        <dbReference type="EMBL" id="BAL52752.1"/>
    </source>
</evidence>
<dbReference type="Pfam" id="PF13614">
    <property type="entry name" value="AAA_31"/>
    <property type="match status" value="1"/>
</dbReference>
<dbReference type="GO" id="GO:0000160">
    <property type="term" value="P:phosphorelay signal transduction system"/>
    <property type="evidence" value="ECO:0007669"/>
    <property type="project" value="InterPro"/>
</dbReference>